<dbReference type="SUPFAM" id="SSF53383">
    <property type="entry name" value="PLP-dependent transferases"/>
    <property type="match status" value="1"/>
</dbReference>
<dbReference type="PIRSF" id="PIRSF000390">
    <property type="entry name" value="PLP_StrS"/>
    <property type="match status" value="1"/>
</dbReference>
<dbReference type="Pfam" id="PF01041">
    <property type="entry name" value="DegT_DnrJ_EryC1"/>
    <property type="match status" value="1"/>
</dbReference>
<feature type="modified residue" description="N6-(pyridoxal phosphate)lysine" evidence="4">
    <location>
        <position position="236"/>
    </location>
</feature>
<comment type="similarity">
    <text evidence="2 5">Belongs to the DegT/DnrJ/EryC1 family.</text>
</comment>
<keyword evidence="1 4" id="KW-0663">Pyridoxal phosphate</keyword>
<dbReference type="InterPro" id="IPR015421">
    <property type="entry name" value="PyrdxlP-dep_Trfase_major"/>
</dbReference>
<dbReference type="RefSeq" id="WP_163075630.1">
    <property type="nucleotide sequence ID" value="NZ_CP048630.1"/>
</dbReference>
<dbReference type="GO" id="GO:0008483">
    <property type="term" value="F:transaminase activity"/>
    <property type="evidence" value="ECO:0007669"/>
    <property type="project" value="TreeGrafter"/>
</dbReference>
<evidence type="ECO:0000256" key="2">
    <source>
        <dbReference type="ARBA" id="ARBA00037999"/>
    </source>
</evidence>
<reference evidence="6 7" key="1">
    <citation type="submission" date="2020-02" db="EMBL/GenBank/DDBJ databases">
        <authorList>
            <person name="Li G."/>
        </authorList>
    </citation>
    <scope>NUCLEOTIDE SEQUENCE [LARGE SCALE GENOMIC DNA]</scope>
    <source>
        <strain evidence="6 7">DSM 102029</strain>
    </source>
</reference>
<organism evidence="6 7">
    <name type="scientific">Ancylobacter pratisalsi</name>
    <dbReference type="NCBI Taxonomy" id="1745854"/>
    <lineage>
        <taxon>Bacteria</taxon>
        <taxon>Pseudomonadati</taxon>
        <taxon>Pseudomonadota</taxon>
        <taxon>Alphaproteobacteria</taxon>
        <taxon>Hyphomicrobiales</taxon>
        <taxon>Xanthobacteraceae</taxon>
        <taxon>Ancylobacter</taxon>
    </lineage>
</organism>
<dbReference type="GO" id="GO:0000271">
    <property type="term" value="P:polysaccharide biosynthetic process"/>
    <property type="evidence" value="ECO:0007669"/>
    <property type="project" value="TreeGrafter"/>
</dbReference>
<dbReference type="GO" id="GO:0030170">
    <property type="term" value="F:pyridoxal phosphate binding"/>
    <property type="evidence" value="ECO:0007669"/>
    <property type="project" value="TreeGrafter"/>
</dbReference>
<evidence type="ECO:0000256" key="3">
    <source>
        <dbReference type="PIRSR" id="PIRSR000390-1"/>
    </source>
</evidence>
<accession>A0A6P1YM31</accession>
<evidence type="ECO:0000256" key="5">
    <source>
        <dbReference type="RuleBase" id="RU004508"/>
    </source>
</evidence>
<protein>
    <recommendedName>
        <fullName evidence="8">DegT/DnrJ/EryC1/StrS family aminotransferase</fullName>
    </recommendedName>
</protein>
<evidence type="ECO:0008006" key="8">
    <source>
        <dbReference type="Google" id="ProtNLM"/>
    </source>
</evidence>
<evidence type="ECO:0000313" key="7">
    <source>
        <dbReference type="Proteomes" id="UP000464751"/>
    </source>
</evidence>
<dbReference type="AlphaFoldDB" id="A0A6P1YM31"/>
<dbReference type="Proteomes" id="UP000464751">
    <property type="component" value="Chromosome"/>
</dbReference>
<proteinExistence type="inferred from homology"/>
<dbReference type="InterPro" id="IPR015424">
    <property type="entry name" value="PyrdxlP-dep_Trfase"/>
</dbReference>
<dbReference type="InterPro" id="IPR000653">
    <property type="entry name" value="DegT/StrS_aminotransferase"/>
</dbReference>
<name>A0A6P1YM31_9HYPH</name>
<dbReference type="PANTHER" id="PTHR30244:SF9">
    <property type="entry name" value="PROTEIN RV3402C"/>
    <property type="match status" value="1"/>
</dbReference>
<dbReference type="Gene3D" id="3.40.640.10">
    <property type="entry name" value="Type I PLP-dependent aspartate aminotransferase-like (Major domain)"/>
    <property type="match status" value="1"/>
</dbReference>
<dbReference type="PANTHER" id="PTHR30244">
    <property type="entry name" value="TRANSAMINASE"/>
    <property type="match status" value="1"/>
</dbReference>
<evidence type="ECO:0000256" key="4">
    <source>
        <dbReference type="PIRSR" id="PIRSR000390-2"/>
    </source>
</evidence>
<gene>
    <name evidence="6" type="ORF">G3A50_12765</name>
</gene>
<evidence type="ECO:0000256" key="1">
    <source>
        <dbReference type="ARBA" id="ARBA00022898"/>
    </source>
</evidence>
<feature type="active site" description="Proton acceptor" evidence="3">
    <location>
        <position position="236"/>
    </location>
</feature>
<evidence type="ECO:0000313" key="6">
    <source>
        <dbReference type="EMBL" id="QIB34487.1"/>
    </source>
</evidence>
<dbReference type="KEGG" id="apra:G3A50_12765"/>
<sequence length="415" mass="44591">MTRQKTASSVGRFDRGGRVAYGAHHAEDRIMKMLNQSSQMPGRGAVCPDVSLRFPFVRPRLPALDEVEREFARSRQSNFYSNFGPASLHFERLLEVAFFPGLSAVACANCTVGLSAALIALRVEGPVLYPAFTFPATASAIRGAGLKAVIGDVDPVTGVLDPQMADDLIVRHGVGAVIAVRPYGIWSDLNALGEVCRRHGVPLIIDNAAGIGVDRSVVERFSVSGALELFSLHATKPFGVGEGGVALVPPAHQHNVRSALNFGLWSLGDLQPGDGLNGKMDELTASMAIAVFHRLAPRLRDRREMAARYNVLAHAAGLETFVALGDEELSPWQCFALRLPEGRDVEHVVRLCRESGLLVRRYYYPTVALGLGGESVPNARALSARALCLPVYDGEDAAGVDDIWRIFTAALAAAS</sequence>
<keyword evidence="7" id="KW-1185">Reference proteome</keyword>
<dbReference type="EMBL" id="CP048630">
    <property type="protein sequence ID" value="QIB34487.1"/>
    <property type="molecule type" value="Genomic_DNA"/>
</dbReference>